<dbReference type="Proteomes" id="UP000007478">
    <property type="component" value="Chromosome"/>
</dbReference>
<dbReference type="PATRIC" id="fig|391623.17.peg.441"/>
<dbReference type="KEGG" id="tba:TERMP_00441"/>
<organism evidence="1 2">
    <name type="scientific">Thermococcus barophilus (strain DSM 11836 / MP)</name>
    <dbReference type="NCBI Taxonomy" id="391623"/>
    <lineage>
        <taxon>Archaea</taxon>
        <taxon>Methanobacteriati</taxon>
        <taxon>Methanobacteriota</taxon>
        <taxon>Thermococci</taxon>
        <taxon>Thermococcales</taxon>
        <taxon>Thermococcaceae</taxon>
        <taxon>Thermococcus</taxon>
    </lineage>
</organism>
<accession>F0LJF2</accession>
<proteinExistence type="predicted"/>
<dbReference type="AlphaFoldDB" id="F0LJF2"/>
<gene>
    <name evidence="1" type="ordered locus">TERMP_00441</name>
</gene>
<dbReference type="HOGENOM" id="CLU_3338669_0_0_2"/>
<reference evidence="1 2" key="1">
    <citation type="journal article" date="2011" name="J. Bacteriol.">
        <title>Complete genome sequence of the hyperthermophilic, piezophilic, heterotrophic, and carboxydotrophic archaeon Thermococcus barophilus MP.</title>
        <authorList>
            <person name="Vannier P."/>
            <person name="Marteinsson V.T."/>
            <person name="Fridjonsson O.H."/>
            <person name="Oger P."/>
            <person name="Jebbar M."/>
        </authorList>
    </citation>
    <scope>NUCLEOTIDE SEQUENCE [LARGE SCALE GENOMIC DNA]</scope>
    <source>
        <strain evidence="2">DSM 11836 / MP</strain>
    </source>
</reference>
<dbReference type="EMBL" id="CP002372">
    <property type="protein sequence ID" value="ADT83418.1"/>
    <property type="molecule type" value="Genomic_DNA"/>
</dbReference>
<name>F0LJF2_THEBM</name>
<protein>
    <submittedName>
        <fullName evidence="1">Uncharacterized protein</fullName>
    </submittedName>
</protein>
<evidence type="ECO:0000313" key="2">
    <source>
        <dbReference type="Proteomes" id="UP000007478"/>
    </source>
</evidence>
<evidence type="ECO:0000313" key="1">
    <source>
        <dbReference type="EMBL" id="ADT83418.1"/>
    </source>
</evidence>
<keyword evidence="2" id="KW-1185">Reference proteome</keyword>
<sequence>MRCLKMRELRVNSKRSISLEGEVEFSIALLVSYCHHH</sequence>